<dbReference type="Proteomes" id="UP000003254">
    <property type="component" value="Unassembled WGS sequence"/>
</dbReference>
<dbReference type="InterPro" id="IPR051398">
    <property type="entry name" value="Polysacch_Deacetylase"/>
</dbReference>
<dbReference type="GO" id="GO:0005975">
    <property type="term" value="P:carbohydrate metabolic process"/>
    <property type="evidence" value="ECO:0007669"/>
    <property type="project" value="InterPro"/>
</dbReference>
<feature type="region of interest" description="Disordered" evidence="3">
    <location>
        <begin position="18"/>
        <end position="47"/>
    </location>
</feature>
<proteinExistence type="predicted"/>
<dbReference type="EMBL" id="ABOU02000032">
    <property type="protein sequence ID" value="EDY33008.1"/>
    <property type="molecule type" value="Genomic_DNA"/>
</dbReference>
<sequence length="349" mass="38825">MVLILAAGMAGIFLWKRSHTAGSPPTSENKGGSKDTKKKDAQSGTSDYTIELQGDSEVTVRLGDPYEDAGAVVKDRQGNRTDISVSLEEYDLNTAGEHQLVYKATDPKGKEISAQRTVTVTPNKEYGAKGLPICMYHYVYDANSVPENLNSNYIEVGTLEEELKYLHENDYYFPTWKEVREYLDGERILPDKSIVLSFDDGPLYIELAIPLFEKYQTPATSFVITSYYNDKSMLDPYRNNQYLTLESHTDNMHRGGGTYGHGGIFPALSKEEALADLKKSIEYCGNGDALAYPFGDYTAECEQTVEEAGFLCAVTTEPGKCYPGDDPYALTRVRMLGSQSLDQFISEIN</sequence>
<dbReference type="HOGENOM" id="CLU_041524_0_0_9"/>
<dbReference type="eggNOG" id="COG0726">
    <property type="taxonomic scope" value="Bacteria"/>
</dbReference>
<keyword evidence="2" id="KW-0732">Signal</keyword>
<dbReference type="InterPro" id="IPR011330">
    <property type="entry name" value="Glyco_hydro/deAcase_b/a-brl"/>
</dbReference>
<accession>B5CPA2</accession>
<feature type="domain" description="Pesticidal crystal protein Cry22Aa Ig-like" evidence="5">
    <location>
        <begin position="50"/>
        <end position="120"/>
    </location>
</feature>
<dbReference type="Gene3D" id="3.20.20.370">
    <property type="entry name" value="Glycoside hydrolase/deacetylase"/>
    <property type="match status" value="1"/>
</dbReference>
<comment type="caution">
    <text evidence="6">The sequence shown here is derived from an EMBL/GenBank/DDBJ whole genome shotgun (WGS) entry which is preliminary data.</text>
</comment>
<dbReference type="PANTHER" id="PTHR34216:SF3">
    <property type="entry name" value="POLY-BETA-1,6-N-ACETYL-D-GLUCOSAMINE N-DEACETYLASE"/>
    <property type="match status" value="1"/>
</dbReference>
<name>B5CPA2_9FIRM</name>
<dbReference type="GO" id="GO:0016810">
    <property type="term" value="F:hydrolase activity, acting on carbon-nitrogen (but not peptide) bonds"/>
    <property type="evidence" value="ECO:0007669"/>
    <property type="project" value="InterPro"/>
</dbReference>
<dbReference type="GO" id="GO:0005576">
    <property type="term" value="C:extracellular region"/>
    <property type="evidence" value="ECO:0007669"/>
    <property type="project" value="UniProtKB-SubCell"/>
</dbReference>
<feature type="compositionally biased region" description="Basic and acidic residues" evidence="3">
    <location>
        <begin position="31"/>
        <end position="41"/>
    </location>
</feature>
<dbReference type="InterPro" id="IPR002509">
    <property type="entry name" value="NODB_dom"/>
</dbReference>
<dbReference type="Pfam" id="PF01522">
    <property type="entry name" value="Polysacc_deac_1"/>
    <property type="match status" value="1"/>
</dbReference>
<evidence type="ECO:0000256" key="1">
    <source>
        <dbReference type="ARBA" id="ARBA00004613"/>
    </source>
</evidence>
<dbReference type="AlphaFoldDB" id="B5CPA2"/>
<dbReference type="InterPro" id="IPR032179">
    <property type="entry name" value="Cry22Aa_Ig-like"/>
</dbReference>
<feature type="domain" description="NodB homology" evidence="4">
    <location>
        <begin position="190"/>
        <end position="310"/>
    </location>
</feature>
<comment type="subcellular location">
    <subcellularLocation>
        <location evidence="1">Secreted</location>
    </subcellularLocation>
</comment>
<evidence type="ECO:0000259" key="4">
    <source>
        <dbReference type="Pfam" id="PF01522"/>
    </source>
</evidence>
<evidence type="ECO:0000256" key="2">
    <source>
        <dbReference type="ARBA" id="ARBA00022729"/>
    </source>
</evidence>
<dbReference type="Gene3D" id="2.60.40.10">
    <property type="entry name" value="Immunoglobulins"/>
    <property type="match status" value="1"/>
</dbReference>
<evidence type="ECO:0000256" key="3">
    <source>
        <dbReference type="SAM" id="MobiDB-lite"/>
    </source>
</evidence>
<evidence type="ECO:0000313" key="7">
    <source>
        <dbReference type="Proteomes" id="UP000003254"/>
    </source>
</evidence>
<feature type="compositionally biased region" description="Polar residues" evidence="3">
    <location>
        <begin position="20"/>
        <end position="30"/>
    </location>
</feature>
<dbReference type="PANTHER" id="PTHR34216">
    <property type="match status" value="1"/>
</dbReference>
<evidence type="ECO:0000259" key="5">
    <source>
        <dbReference type="Pfam" id="PF16403"/>
    </source>
</evidence>
<dbReference type="Pfam" id="PF16403">
    <property type="entry name" value="Bact_surface_Ig-like"/>
    <property type="match status" value="1"/>
</dbReference>
<dbReference type="CDD" id="cd10966">
    <property type="entry name" value="CE4_yadE_5s"/>
    <property type="match status" value="1"/>
</dbReference>
<dbReference type="InterPro" id="IPR013783">
    <property type="entry name" value="Ig-like_fold"/>
</dbReference>
<evidence type="ECO:0000313" key="6">
    <source>
        <dbReference type="EMBL" id="EDY33008.1"/>
    </source>
</evidence>
<protein>
    <submittedName>
        <fullName evidence="6">Polysaccharide deacetylase</fullName>
    </submittedName>
</protein>
<dbReference type="SUPFAM" id="SSF88713">
    <property type="entry name" value="Glycoside hydrolase/deacetylase"/>
    <property type="match status" value="1"/>
</dbReference>
<gene>
    <name evidence="6" type="ORF">RUMLAC_01293</name>
</gene>
<reference evidence="6 7" key="1">
    <citation type="submission" date="2008-08" db="EMBL/GenBank/DDBJ databases">
        <title>Draft genome sequence of Ruminococcus lactaris ATCC 29176.</title>
        <authorList>
            <person name="Sudarsanam P."/>
            <person name="Ley R."/>
            <person name="Guruge J."/>
            <person name="Turnbaugh P.J."/>
            <person name="Mahowald M."/>
            <person name="Liep D."/>
            <person name="Gordon J."/>
        </authorList>
    </citation>
    <scope>NUCLEOTIDE SEQUENCE [LARGE SCALE GENOMIC DNA]</scope>
    <source>
        <strain evidence="6 7">ATCC 29176</strain>
    </source>
</reference>
<reference evidence="6 7" key="2">
    <citation type="submission" date="2008-08" db="EMBL/GenBank/DDBJ databases">
        <authorList>
            <person name="Fulton L."/>
            <person name="Clifton S."/>
            <person name="Fulton B."/>
            <person name="Xu J."/>
            <person name="Minx P."/>
            <person name="Pepin K.H."/>
            <person name="Johnson M."/>
            <person name="Bhonagiri V."/>
            <person name="Nash W.E."/>
            <person name="Mardis E.R."/>
            <person name="Wilson R.K."/>
        </authorList>
    </citation>
    <scope>NUCLEOTIDE SEQUENCE [LARGE SCALE GENOMIC DNA]</scope>
    <source>
        <strain evidence="6 7">ATCC 29176</strain>
    </source>
</reference>
<keyword evidence="7" id="KW-1185">Reference proteome</keyword>
<organism evidence="6 7">
    <name type="scientific">[Ruminococcus] lactaris ATCC 29176</name>
    <dbReference type="NCBI Taxonomy" id="471875"/>
    <lineage>
        <taxon>Bacteria</taxon>
        <taxon>Bacillati</taxon>
        <taxon>Bacillota</taxon>
        <taxon>Clostridia</taxon>
        <taxon>Lachnospirales</taxon>
        <taxon>Lachnospiraceae</taxon>
        <taxon>Mediterraneibacter</taxon>
    </lineage>
</organism>